<dbReference type="InterPro" id="IPR039052">
    <property type="entry name" value="Antitox_PemI-like"/>
</dbReference>
<dbReference type="Gene3D" id="2.10.260.10">
    <property type="match status" value="1"/>
</dbReference>
<comment type="caution">
    <text evidence="2">The sequence shown here is derived from an EMBL/GenBank/DDBJ whole genome shotgun (WGS) entry which is preliminary data.</text>
</comment>
<dbReference type="SUPFAM" id="SSF89447">
    <property type="entry name" value="AbrB/MazE/MraZ-like"/>
    <property type="match status" value="1"/>
</dbReference>
<proteinExistence type="predicted"/>
<dbReference type="PANTHER" id="PTHR40516">
    <property type="entry name" value="ANTITOXIN CHPS-RELATED"/>
    <property type="match status" value="1"/>
</dbReference>
<evidence type="ECO:0000313" key="3">
    <source>
        <dbReference type="Proteomes" id="UP001499852"/>
    </source>
</evidence>
<keyword evidence="2" id="KW-0238">DNA-binding</keyword>
<dbReference type="GO" id="GO:0003677">
    <property type="term" value="F:DNA binding"/>
    <property type="evidence" value="ECO:0007669"/>
    <property type="project" value="UniProtKB-KW"/>
</dbReference>
<dbReference type="Pfam" id="PF04014">
    <property type="entry name" value="MazE_antitoxin"/>
    <property type="match status" value="1"/>
</dbReference>
<dbReference type="RefSeq" id="WP_345737072.1">
    <property type="nucleotide sequence ID" value="NZ_BAABIA010000005.1"/>
</dbReference>
<dbReference type="Proteomes" id="UP001499852">
    <property type="component" value="Unassembled WGS sequence"/>
</dbReference>
<accession>A0ABP9P8R0</accession>
<evidence type="ECO:0000313" key="2">
    <source>
        <dbReference type="EMBL" id="GAA5142595.1"/>
    </source>
</evidence>
<gene>
    <name evidence="2" type="ORF">GCM10023213_28870</name>
</gene>
<feature type="domain" description="SpoVT-AbrB" evidence="1">
    <location>
        <begin position="6"/>
        <end position="51"/>
    </location>
</feature>
<organism evidence="2 3">
    <name type="scientific">Prosthecobacter algae</name>
    <dbReference type="NCBI Taxonomy" id="1144682"/>
    <lineage>
        <taxon>Bacteria</taxon>
        <taxon>Pseudomonadati</taxon>
        <taxon>Verrucomicrobiota</taxon>
        <taxon>Verrucomicrobiia</taxon>
        <taxon>Verrucomicrobiales</taxon>
        <taxon>Verrucomicrobiaceae</taxon>
        <taxon>Prosthecobacter</taxon>
    </lineage>
</organism>
<keyword evidence="3" id="KW-1185">Reference proteome</keyword>
<reference evidence="3" key="1">
    <citation type="journal article" date="2019" name="Int. J. Syst. Evol. Microbiol.">
        <title>The Global Catalogue of Microorganisms (GCM) 10K type strain sequencing project: providing services to taxonomists for standard genome sequencing and annotation.</title>
        <authorList>
            <consortium name="The Broad Institute Genomics Platform"/>
            <consortium name="The Broad Institute Genome Sequencing Center for Infectious Disease"/>
            <person name="Wu L."/>
            <person name="Ma J."/>
        </authorList>
    </citation>
    <scope>NUCLEOTIDE SEQUENCE [LARGE SCALE GENOMIC DNA]</scope>
    <source>
        <strain evidence="3">JCM 18053</strain>
    </source>
</reference>
<dbReference type="PANTHER" id="PTHR40516:SF1">
    <property type="entry name" value="ANTITOXIN CHPS-RELATED"/>
    <property type="match status" value="1"/>
</dbReference>
<name>A0ABP9P8R0_9BACT</name>
<sequence length="81" mass="8694">MTATIQKWGNSLALRIPFAVAKQIHVKEGDPVTLKVGASGLTVKAAPKKINLDDLLDQVTPENLHLATEWGADVGREVLPP</sequence>
<evidence type="ECO:0000259" key="1">
    <source>
        <dbReference type="SMART" id="SM00966"/>
    </source>
</evidence>
<dbReference type="EMBL" id="BAABIA010000005">
    <property type="protein sequence ID" value="GAA5142595.1"/>
    <property type="molecule type" value="Genomic_DNA"/>
</dbReference>
<dbReference type="InterPro" id="IPR037914">
    <property type="entry name" value="SpoVT-AbrB_sf"/>
</dbReference>
<protein>
    <submittedName>
        <fullName evidence="2">AbrB/MazE/SpoVT family DNA-binding domain-containing protein</fullName>
    </submittedName>
</protein>
<dbReference type="InterPro" id="IPR007159">
    <property type="entry name" value="SpoVT-AbrB_dom"/>
</dbReference>
<dbReference type="SMART" id="SM00966">
    <property type="entry name" value="SpoVT_AbrB"/>
    <property type="match status" value="1"/>
</dbReference>